<dbReference type="AlphaFoldDB" id="A0A099I6Q7"/>
<dbReference type="PANTHER" id="PTHR47504">
    <property type="entry name" value="RIGHT ORIGIN-BINDING PROTEIN"/>
    <property type="match status" value="1"/>
</dbReference>
<reference evidence="5 6" key="1">
    <citation type="submission" date="2014-08" db="EMBL/GenBank/DDBJ databases">
        <title>Clostridium innocuum, an unnegligible vancomycin-resistant pathogen causing extra-intestinal infections.</title>
        <authorList>
            <person name="Feng Y."/>
            <person name="Chiu C.-H."/>
        </authorList>
    </citation>
    <scope>NUCLEOTIDE SEQUENCE [LARGE SCALE GENOMIC DNA]</scope>
    <source>
        <strain evidence="5 6">AN88</strain>
    </source>
</reference>
<dbReference type="Gene3D" id="1.10.10.60">
    <property type="entry name" value="Homeodomain-like"/>
    <property type="match status" value="2"/>
</dbReference>
<evidence type="ECO:0000256" key="2">
    <source>
        <dbReference type="ARBA" id="ARBA00023125"/>
    </source>
</evidence>
<protein>
    <submittedName>
        <fullName evidence="5">AraC family transcriptional regulator</fullName>
    </submittedName>
</protein>
<dbReference type="Pfam" id="PF14526">
    <property type="entry name" value="Cass2"/>
    <property type="match status" value="1"/>
</dbReference>
<keyword evidence="2" id="KW-0238">DNA-binding</keyword>
<dbReference type="Gene3D" id="3.20.80.10">
    <property type="entry name" value="Regulatory factor, effector binding domain"/>
    <property type="match status" value="1"/>
</dbReference>
<gene>
    <name evidence="5" type="ORF">CIAN88_09970</name>
</gene>
<proteinExistence type="predicted"/>
<dbReference type="SUPFAM" id="SSF46689">
    <property type="entry name" value="Homeodomain-like"/>
    <property type="match status" value="2"/>
</dbReference>
<evidence type="ECO:0000256" key="3">
    <source>
        <dbReference type="ARBA" id="ARBA00023163"/>
    </source>
</evidence>
<evidence type="ECO:0000313" key="6">
    <source>
        <dbReference type="Proteomes" id="UP000030008"/>
    </source>
</evidence>
<dbReference type="Proteomes" id="UP000030008">
    <property type="component" value="Unassembled WGS sequence"/>
</dbReference>
<dbReference type="InterPro" id="IPR029441">
    <property type="entry name" value="Cass2"/>
</dbReference>
<feature type="domain" description="HTH araC/xylS-type" evidence="4">
    <location>
        <begin position="8"/>
        <end position="106"/>
    </location>
</feature>
<evidence type="ECO:0000259" key="4">
    <source>
        <dbReference type="PROSITE" id="PS01124"/>
    </source>
</evidence>
<dbReference type="PROSITE" id="PS01124">
    <property type="entry name" value="HTH_ARAC_FAMILY_2"/>
    <property type="match status" value="1"/>
</dbReference>
<dbReference type="InterPro" id="IPR018062">
    <property type="entry name" value="HTH_AraC-typ_CS"/>
</dbReference>
<keyword evidence="1" id="KW-0805">Transcription regulation</keyword>
<dbReference type="InterPro" id="IPR009057">
    <property type="entry name" value="Homeodomain-like_sf"/>
</dbReference>
<organism evidence="5 6">
    <name type="scientific">Clostridium innocuum</name>
    <dbReference type="NCBI Taxonomy" id="1522"/>
    <lineage>
        <taxon>Bacteria</taxon>
        <taxon>Bacillati</taxon>
        <taxon>Bacillota</taxon>
        <taxon>Clostridia</taxon>
        <taxon>Eubacteriales</taxon>
        <taxon>Clostridiaceae</taxon>
        <taxon>Clostridium</taxon>
    </lineage>
</organism>
<dbReference type="InterPro" id="IPR018060">
    <property type="entry name" value="HTH_AraC"/>
</dbReference>
<dbReference type="RefSeq" id="WP_044905277.1">
    <property type="nucleotide sequence ID" value="NZ_JQIF01000042.1"/>
</dbReference>
<name>A0A099I6Q7_CLOIN</name>
<dbReference type="GO" id="GO:0003700">
    <property type="term" value="F:DNA-binding transcription factor activity"/>
    <property type="evidence" value="ECO:0007669"/>
    <property type="project" value="InterPro"/>
</dbReference>
<dbReference type="PROSITE" id="PS00041">
    <property type="entry name" value="HTH_ARAC_FAMILY_1"/>
    <property type="match status" value="1"/>
</dbReference>
<dbReference type="SUPFAM" id="SSF55136">
    <property type="entry name" value="Probable bacterial effector-binding domain"/>
    <property type="match status" value="1"/>
</dbReference>
<sequence>MEWMERLNEAIAYMEEHMQEEISFEEVAKIACTSSYNFQRMFSYMTGISLSEYIRRRRMSLAAEELQQGTDKIIDIALRYQYASPTAFNRAFRSVHGIAPSQVRNAQAAVKLYPPLHFQLSIAGSRELNYRIVKKDAFRVVGVCHELEKELEKNYEVVPNLWRTAAEDGTIANLSAHIDAKEPSGLLGISMCQDLKDWKFWIGVASEEPLNGYEEIQLPKASWIVFQCEGTHASIQELERRIWTEWFPSTGYQYVNGPVMEVYLDPDPSSSRLEMWLMITDM</sequence>
<dbReference type="InterPro" id="IPR011256">
    <property type="entry name" value="Reg_factor_effector_dom_sf"/>
</dbReference>
<accession>A0A099I6Q7</accession>
<dbReference type="GO" id="GO:0043565">
    <property type="term" value="F:sequence-specific DNA binding"/>
    <property type="evidence" value="ECO:0007669"/>
    <property type="project" value="InterPro"/>
</dbReference>
<dbReference type="SMART" id="SM00871">
    <property type="entry name" value="AraC_E_bind"/>
    <property type="match status" value="1"/>
</dbReference>
<comment type="caution">
    <text evidence="5">The sequence shown here is derived from an EMBL/GenBank/DDBJ whole genome shotgun (WGS) entry which is preliminary data.</text>
</comment>
<evidence type="ECO:0000256" key="1">
    <source>
        <dbReference type="ARBA" id="ARBA00023015"/>
    </source>
</evidence>
<keyword evidence="3" id="KW-0804">Transcription</keyword>
<dbReference type="InterPro" id="IPR050959">
    <property type="entry name" value="MarA-like"/>
</dbReference>
<dbReference type="PANTHER" id="PTHR47504:SF5">
    <property type="entry name" value="RIGHT ORIGIN-BINDING PROTEIN"/>
    <property type="match status" value="1"/>
</dbReference>
<dbReference type="EMBL" id="JQIF01000042">
    <property type="protein sequence ID" value="KGJ53256.1"/>
    <property type="molecule type" value="Genomic_DNA"/>
</dbReference>
<dbReference type="Pfam" id="PF12833">
    <property type="entry name" value="HTH_18"/>
    <property type="match status" value="1"/>
</dbReference>
<dbReference type="SMART" id="SM00342">
    <property type="entry name" value="HTH_ARAC"/>
    <property type="match status" value="1"/>
</dbReference>
<evidence type="ECO:0000313" key="5">
    <source>
        <dbReference type="EMBL" id="KGJ53256.1"/>
    </source>
</evidence>
<dbReference type="InterPro" id="IPR010499">
    <property type="entry name" value="AraC_E-bd"/>
</dbReference>